<feature type="chain" id="PRO_5039403044" evidence="3">
    <location>
        <begin position="31"/>
        <end position="260"/>
    </location>
</feature>
<feature type="signal peptide" evidence="3">
    <location>
        <begin position="1"/>
        <end position="30"/>
    </location>
</feature>
<evidence type="ECO:0000256" key="2">
    <source>
        <dbReference type="ARBA" id="ARBA00022729"/>
    </source>
</evidence>
<evidence type="ECO:0000259" key="4">
    <source>
        <dbReference type="PROSITE" id="PS51677"/>
    </source>
</evidence>
<dbReference type="AlphaFoldDB" id="A0A9D1SER7"/>
<dbReference type="InterPro" id="IPR002509">
    <property type="entry name" value="NODB_dom"/>
</dbReference>
<dbReference type="Gene3D" id="3.20.20.370">
    <property type="entry name" value="Glycoside hydrolase/deacetylase"/>
    <property type="match status" value="1"/>
</dbReference>
<evidence type="ECO:0000256" key="1">
    <source>
        <dbReference type="ARBA" id="ARBA00004613"/>
    </source>
</evidence>
<dbReference type="InterPro" id="IPR011330">
    <property type="entry name" value="Glyco_hydro/deAcase_b/a-brl"/>
</dbReference>
<proteinExistence type="predicted"/>
<dbReference type="EMBL" id="DVNB01000042">
    <property type="protein sequence ID" value="HIU56948.1"/>
    <property type="molecule type" value="Genomic_DNA"/>
</dbReference>
<evidence type="ECO:0000256" key="3">
    <source>
        <dbReference type="SAM" id="SignalP"/>
    </source>
</evidence>
<dbReference type="GO" id="GO:0016810">
    <property type="term" value="F:hydrolase activity, acting on carbon-nitrogen (but not peptide) bonds"/>
    <property type="evidence" value="ECO:0007669"/>
    <property type="project" value="InterPro"/>
</dbReference>
<protein>
    <submittedName>
        <fullName evidence="5">Polysaccharide deacetylase family protein</fullName>
    </submittedName>
</protein>
<organism evidence="5 6">
    <name type="scientific">Candidatus Ornithomonoglobus merdipullorum</name>
    <dbReference type="NCBI Taxonomy" id="2840895"/>
    <lineage>
        <taxon>Bacteria</taxon>
        <taxon>Bacillati</taxon>
        <taxon>Bacillota</taxon>
        <taxon>Clostridia</taxon>
        <taxon>Candidatus Ornithomonoglobus</taxon>
    </lineage>
</organism>
<dbReference type="PANTHER" id="PTHR34216:SF3">
    <property type="entry name" value="POLY-BETA-1,6-N-ACETYL-D-GLUCOSAMINE N-DEACETYLASE"/>
    <property type="match status" value="1"/>
</dbReference>
<name>A0A9D1SER7_9FIRM</name>
<accession>A0A9D1SER7</accession>
<sequence length="260" mass="29672">MKILSGFRLKAAVLLLVFTAVLSAPFCAFARTINTAVLCYHGVTDNPLHYDTYRISAAEFESDLQYFTSHGYTFLLPREMWNASSGAKNIVLTFDDGYEDFYTVVYPLLQKYGVKAAVFIIGSEIDKTNYLKSWQIKELYNSGLVEIGNHTTIMHTYEYPLSVLKTNELIINEYIEDVKDCSARVAAITGRGTESFSYPNGRYTERLDRVIRDNLGYTTTFSTDYGLVYTQDDVLHPMDRIYRIHGDTPQKIESMIESLK</sequence>
<evidence type="ECO:0000313" key="5">
    <source>
        <dbReference type="EMBL" id="HIU56948.1"/>
    </source>
</evidence>
<dbReference type="PANTHER" id="PTHR34216">
    <property type="match status" value="1"/>
</dbReference>
<dbReference type="Pfam" id="PF01522">
    <property type="entry name" value="Polysacc_deac_1"/>
    <property type="match status" value="1"/>
</dbReference>
<dbReference type="InterPro" id="IPR051398">
    <property type="entry name" value="Polysacch_Deacetylase"/>
</dbReference>
<reference evidence="5" key="2">
    <citation type="journal article" date="2021" name="PeerJ">
        <title>Extensive microbial diversity within the chicken gut microbiome revealed by metagenomics and culture.</title>
        <authorList>
            <person name="Gilroy R."/>
            <person name="Ravi A."/>
            <person name="Getino M."/>
            <person name="Pursley I."/>
            <person name="Horton D.L."/>
            <person name="Alikhan N.F."/>
            <person name="Baker D."/>
            <person name="Gharbi K."/>
            <person name="Hall N."/>
            <person name="Watson M."/>
            <person name="Adriaenssens E.M."/>
            <person name="Foster-Nyarko E."/>
            <person name="Jarju S."/>
            <person name="Secka A."/>
            <person name="Antonio M."/>
            <person name="Oren A."/>
            <person name="Chaudhuri R.R."/>
            <person name="La Ragione R."/>
            <person name="Hildebrand F."/>
            <person name="Pallen M.J."/>
        </authorList>
    </citation>
    <scope>NUCLEOTIDE SEQUENCE</scope>
    <source>
        <strain evidence="5">USAMLcec3-3695</strain>
    </source>
</reference>
<dbReference type="CDD" id="cd10918">
    <property type="entry name" value="CE4_NodB_like_5s_6s"/>
    <property type="match status" value="1"/>
</dbReference>
<reference evidence="5" key="1">
    <citation type="submission" date="2020-10" db="EMBL/GenBank/DDBJ databases">
        <authorList>
            <person name="Gilroy R."/>
        </authorList>
    </citation>
    <scope>NUCLEOTIDE SEQUENCE</scope>
    <source>
        <strain evidence="5">USAMLcec3-3695</strain>
    </source>
</reference>
<dbReference type="Proteomes" id="UP000824109">
    <property type="component" value="Unassembled WGS sequence"/>
</dbReference>
<comment type="caution">
    <text evidence="5">The sequence shown here is derived from an EMBL/GenBank/DDBJ whole genome shotgun (WGS) entry which is preliminary data.</text>
</comment>
<gene>
    <name evidence="5" type="ORF">IAA61_03930</name>
</gene>
<dbReference type="PROSITE" id="PS51677">
    <property type="entry name" value="NODB"/>
    <property type="match status" value="1"/>
</dbReference>
<dbReference type="SUPFAM" id="SSF88713">
    <property type="entry name" value="Glycoside hydrolase/deacetylase"/>
    <property type="match status" value="1"/>
</dbReference>
<dbReference type="GO" id="GO:0005576">
    <property type="term" value="C:extracellular region"/>
    <property type="evidence" value="ECO:0007669"/>
    <property type="project" value="UniProtKB-SubCell"/>
</dbReference>
<evidence type="ECO:0000313" key="6">
    <source>
        <dbReference type="Proteomes" id="UP000824109"/>
    </source>
</evidence>
<dbReference type="GO" id="GO:0005975">
    <property type="term" value="P:carbohydrate metabolic process"/>
    <property type="evidence" value="ECO:0007669"/>
    <property type="project" value="InterPro"/>
</dbReference>
<comment type="subcellular location">
    <subcellularLocation>
        <location evidence="1">Secreted</location>
    </subcellularLocation>
</comment>
<feature type="domain" description="NodB homology" evidence="4">
    <location>
        <begin position="88"/>
        <end position="260"/>
    </location>
</feature>
<keyword evidence="2 3" id="KW-0732">Signal</keyword>